<name>A0ABV9GHJ2_9ACTN</name>
<dbReference type="Proteomes" id="UP001595993">
    <property type="component" value="Unassembled WGS sequence"/>
</dbReference>
<dbReference type="EMBL" id="JBHSFE010000038">
    <property type="protein sequence ID" value="MFC4612640.1"/>
    <property type="molecule type" value="Genomic_DNA"/>
</dbReference>
<evidence type="ECO:0000256" key="2">
    <source>
        <dbReference type="ARBA" id="ARBA00022679"/>
    </source>
</evidence>
<feature type="domain" description="4'-phosphopantetheinyl transferase" evidence="3">
    <location>
        <begin position="152"/>
        <end position="218"/>
    </location>
</feature>
<keyword evidence="5" id="KW-1185">Reference proteome</keyword>
<reference evidence="5" key="1">
    <citation type="journal article" date="2019" name="Int. J. Syst. Evol. Microbiol.">
        <title>The Global Catalogue of Microorganisms (GCM) 10K type strain sequencing project: providing services to taxonomists for standard genome sequencing and annotation.</title>
        <authorList>
            <consortium name="The Broad Institute Genomics Platform"/>
            <consortium name="The Broad Institute Genome Sequencing Center for Infectious Disease"/>
            <person name="Wu L."/>
            <person name="Ma J."/>
        </authorList>
    </citation>
    <scope>NUCLEOTIDE SEQUENCE [LARGE SCALE GENOMIC DNA]</scope>
    <source>
        <strain evidence="5">CGMCC 4.7139</strain>
    </source>
</reference>
<evidence type="ECO:0000259" key="3">
    <source>
        <dbReference type="Pfam" id="PF01648"/>
    </source>
</evidence>
<dbReference type="GO" id="GO:0016740">
    <property type="term" value="F:transferase activity"/>
    <property type="evidence" value="ECO:0007669"/>
    <property type="project" value="UniProtKB-KW"/>
</dbReference>
<gene>
    <name evidence="4" type="ORF">ACFO9E_33565</name>
</gene>
<dbReference type="InterPro" id="IPR037143">
    <property type="entry name" value="4-PPantetheinyl_Trfase_dom_sf"/>
</dbReference>
<evidence type="ECO:0000313" key="4">
    <source>
        <dbReference type="EMBL" id="MFC4612640.1"/>
    </source>
</evidence>
<proteinExistence type="inferred from homology"/>
<protein>
    <submittedName>
        <fullName evidence="4">4'-phosphopantetheinyl transferase family protein</fullName>
    </submittedName>
</protein>
<evidence type="ECO:0000256" key="1">
    <source>
        <dbReference type="ARBA" id="ARBA00010990"/>
    </source>
</evidence>
<dbReference type="SUPFAM" id="SSF56214">
    <property type="entry name" value="4'-phosphopantetheinyl transferase"/>
    <property type="match status" value="2"/>
</dbReference>
<accession>A0ABV9GHJ2</accession>
<dbReference type="InterPro" id="IPR008278">
    <property type="entry name" value="4-PPantetheinyl_Trfase_dom"/>
</dbReference>
<dbReference type="PANTHER" id="PTHR12215">
    <property type="entry name" value="PHOSPHOPANTETHEINE TRANSFERASE"/>
    <property type="match status" value="1"/>
</dbReference>
<comment type="caution">
    <text evidence="4">The sequence shown here is derived from an EMBL/GenBank/DDBJ whole genome shotgun (WGS) entry which is preliminary data.</text>
</comment>
<comment type="similarity">
    <text evidence="1">Belongs to the P-Pant transferase superfamily. Gsp/Sfp/HetI/AcpT family.</text>
</comment>
<dbReference type="PANTHER" id="PTHR12215:SF10">
    <property type="entry name" value="L-AMINOADIPATE-SEMIALDEHYDE DEHYDROGENASE-PHOSPHOPANTETHEINYL TRANSFERASE"/>
    <property type="match status" value="1"/>
</dbReference>
<dbReference type="RefSeq" id="WP_381202947.1">
    <property type="nucleotide sequence ID" value="NZ_JBHSFE010000038.1"/>
</dbReference>
<organism evidence="4 5">
    <name type="scientific">Streptomyces maoxianensis</name>
    <dbReference type="NCBI Taxonomy" id="1459942"/>
    <lineage>
        <taxon>Bacteria</taxon>
        <taxon>Bacillati</taxon>
        <taxon>Actinomycetota</taxon>
        <taxon>Actinomycetes</taxon>
        <taxon>Kitasatosporales</taxon>
        <taxon>Streptomycetaceae</taxon>
        <taxon>Streptomyces</taxon>
    </lineage>
</organism>
<dbReference type="Pfam" id="PF01648">
    <property type="entry name" value="ACPS"/>
    <property type="match status" value="1"/>
</dbReference>
<evidence type="ECO:0000313" key="5">
    <source>
        <dbReference type="Proteomes" id="UP001595993"/>
    </source>
</evidence>
<dbReference type="Gene3D" id="3.90.470.20">
    <property type="entry name" value="4'-phosphopantetheinyl transferase domain"/>
    <property type="match status" value="1"/>
</dbReference>
<keyword evidence="2 4" id="KW-0808">Transferase</keyword>
<sequence length="263" mass="27784">MKPVVMRSSAGAVGAGVAALPLRPAMVRPGPSVGQVPSPSAFAGPQLWAVDVMDYVAYAWRAAPGVLDAQEKARLARFRQPADRDRYVCAHVALRLLLGAYLRVPPAYVELVRKPCPGCGGPHGRPAVPDDPVHFSLSHSGQFALLGFARTPVGVDVERMVSARTAVDSVLGSLHPEEISELHALAEDVRAAAFTRLWARKEAYLKALGTGLSRGLATDHIGSAARHPAGWWLADVAVPDADYAAAVALRTGTEAAHAASRSR</sequence>
<dbReference type="InterPro" id="IPR050559">
    <property type="entry name" value="P-Pant_transferase_sf"/>
</dbReference>